<dbReference type="Pfam" id="PF04041">
    <property type="entry name" value="Glyco_hydro_130"/>
    <property type="match status" value="1"/>
</dbReference>
<protein>
    <submittedName>
        <fullName evidence="4">Glycosidase</fullName>
    </submittedName>
</protein>
<dbReference type="PANTHER" id="PTHR34106">
    <property type="entry name" value="GLYCOSIDASE"/>
    <property type="match status" value="1"/>
</dbReference>
<comment type="caution">
    <text evidence="4">The sequence shown here is derived from an EMBL/GenBank/DDBJ whole genome shotgun (WGS) entry which is preliminary data.</text>
</comment>
<dbReference type="InterPro" id="IPR007184">
    <property type="entry name" value="Mannoside_phosphorylase"/>
</dbReference>
<sequence length="325" mass="36371">MKLEIKGSPLPNIPWQPRAAGNEDYVWRYSANPVIDRRPLPRVTGIYNSAVVPFDGAFTGVFRTEGMDRIPHLHVGRSPDGIKWTFEPRRIEFINADPEVTRHEYAYDPRVTLIDGIHYVTWCNGYHGPTIGVARTRDFVRFEQLENAFLPYNRNGVLFPRKLGGKFAMLSRPSDTGHTPFGDIFFSESPDLVHWGRHRHVMGRGGEWWQGTKIGAGPSPIETSEGWLLFYHGVINTCNGFVYSMGAALLDLETPWRLRARLKESILTAEAPYELAGLVPGVCFPVGCLCDAPSGRIAIYYGAADTVSALCFCDASEIVERILNA</sequence>
<evidence type="ECO:0000256" key="2">
    <source>
        <dbReference type="ARBA" id="ARBA00022679"/>
    </source>
</evidence>
<keyword evidence="1" id="KW-0328">Glycosyltransferase</keyword>
<dbReference type="STRING" id="1184151.AW736_04425"/>
<dbReference type="EMBL" id="LRRQ01000036">
    <property type="protein sequence ID" value="OAM91196.1"/>
    <property type="molecule type" value="Genomic_DNA"/>
</dbReference>
<gene>
    <name evidence="4" type="ORF">AW736_04425</name>
</gene>
<dbReference type="InterPro" id="IPR023296">
    <property type="entry name" value="Glyco_hydro_beta-prop_sf"/>
</dbReference>
<dbReference type="OrthoDB" id="9759709at2"/>
<dbReference type="SUPFAM" id="SSF75005">
    <property type="entry name" value="Arabinanase/levansucrase/invertase"/>
    <property type="match status" value="1"/>
</dbReference>
<dbReference type="PANTHER" id="PTHR34106:SF1">
    <property type="entry name" value="1,4-BETA-MANNOSYL-N-ACETYLGLUCOSAMINE PHOSPHORYLASE"/>
    <property type="match status" value="1"/>
</dbReference>
<organism evidence="4 5">
    <name type="scientific">Termitidicoccus mucosus</name>
    <dbReference type="NCBI Taxonomy" id="1184151"/>
    <lineage>
        <taxon>Bacteria</taxon>
        <taxon>Pseudomonadati</taxon>
        <taxon>Verrucomicrobiota</taxon>
        <taxon>Opitutia</taxon>
        <taxon>Opitutales</taxon>
        <taxon>Opitutaceae</taxon>
        <taxon>Termitidicoccus</taxon>
    </lineage>
</organism>
<evidence type="ECO:0000313" key="4">
    <source>
        <dbReference type="EMBL" id="OAM91196.1"/>
    </source>
</evidence>
<keyword evidence="5" id="KW-1185">Reference proteome</keyword>
<dbReference type="CDD" id="cd08993">
    <property type="entry name" value="GH130"/>
    <property type="match status" value="1"/>
</dbReference>
<dbReference type="PIRSF" id="PIRSF016202">
    <property type="entry name" value="PH1107"/>
    <property type="match status" value="1"/>
</dbReference>
<reference evidence="4 5" key="1">
    <citation type="submission" date="2016-01" db="EMBL/GenBank/DDBJ databases">
        <title>High potential of lignocellulose degradation of a new Verrucomicrobia species.</title>
        <authorList>
            <person name="Wang Y."/>
            <person name="Shi Y."/>
            <person name="Qiu Z."/>
            <person name="Liu S."/>
            <person name="Yang H."/>
        </authorList>
    </citation>
    <scope>NUCLEOTIDE SEQUENCE [LARGE SCALE GENOMIC DNA]</scope>
    <source>
        <strain evidence="4 5">TSB47</strain>
    </source>
</reference>
<proteinExistence type="inferred from homology"/>
<evidence type="ECO:0000256" key="1">
    <source>
        <dbReference type="ARBA" id="ARBA00022676"/>
    </source>
</evidence>
<dbReference type="Gene3D" id="2.115.10.20">
    <property type="entry name" value="Glycosyl hydrolase domain, family 43"/>
    <property type="match status" value="1"/>
</dbReference>
<keyword evidence="4" id="KW-0378">Hydrolase</keyword>
<name>A0A178IQ20_9BACT</name>
<dbReference type="Proteomes" id="UP000078486">
    <property type="component" value="Unassembled WGS sequence"/>
</dbReference>
<accession>A0A178IQ20</accession>
<evidence type="ECO:0000256" key="3">
    <source>
        <dbReference type="ARBA" id="ARBA00024356"/>
    </source>
</evidence>
<dbReference type="RefSeq" id="WP_068769030.1">
    <property type="nucleotide sequence ID" value="NZ_CP109796.1"/>
</dbReference>
<keyword evidence="2" id="KW-0808">Transferase</keyword>
<dbReference type="GO" id="GO:0016798">
    <property type="term" value="F:hydrolase activity, acting on glycosyl bonds"/>
    <property type="evidence" value="ECO:0007669"/>
    <property type="project" value="UniProtKB-KW"/>
</dbReference>
<keyword evidence="4" id="KW-0326">Glycosidase</keyword>
<dbReference type="GO" id="GO:0016757">
    <property type="term" value="F:glycosyltransferase activity"/>
    <property type="evidence" value="ECO:0007669"/>
    <property type="project" value="UniProtKB-KW"/>
</dbReference>
<evidence type="ECO:0000313" key="5">
    <source>
        <dbReference type="Proteomes" id="UP000078486"/>
    </source>
</evidence>
<dbReference type="AlphaFoldDB" id="A0A178IQ20"/>
<comment type="similarity">
    <text evidence="3">Belongs to the glycosyl hydrolase 130 family.</text>
</comment>